<name>A0ACC5RFZ6_9HYPH</name>
<organism evidence="1 2">
    <name type="scientific">Taklimakanibacter albus</name>
    <dbReference type="NCBI Taxonomy" id="2800327"/>
    <lineage>
        <taxon>Bacteria</taxon>
        <taxon>Pseudomonadati</taxon>
        <taxon>Pseudomonadota</taxon>
        <taxon>Alphaproteobacteria</taxon>
        <taxon>Hyphomicrobiales</taxon>
        <taxon>Aestuariivirgaceae</taxon>
        <taxon>Taklimakanibacter</taxon>
    </lineage>
</organism>
<proteinExistence type="predicted"/>
<comment type="caution">
    <text evidence="1">The sequence shown here is derived from an EMBL/GenBank/DDBJ whole genome shotgun (WGS) entry which is preliminary data.</text>
</comment>
<accession>A0ACC5RFZ6</accession>
<reference evidence="1" key="1">
    <citation type="submission" date="2021-01" db="EMBL/GenBank/DDBJ databases">
        <authorList>
            <person name="Sun Q."/>
        </authorList>
    </citation>
    <scope>NUCLEOTIDE SEQUENCE</scope>
    <source>
        <strain evidence="1">YIM B02566</strain>
    </source>
</reference>
<keyword evidence="2" id="KW-1185">Reference proteome</keyword>
<sequence length="191" mass="21121">MAFPVLAVISAVSQVFGWGKDLVSGYVQKKAQLAEAELDYKVKEMQARSELALYKVKADVEWDLKWADAAQASWKDEWLLILWSIPLVGLFIPPLRPYIIEGFEYLKAFNPDAPGWYMAGWSIIFAATFGVKNAIKFMAPGRIANLVSTIASAPDDVPDEAIEEIRGKNATSQSTGDDARKPQGNWKGAPK</sequence>
<evidence type="ECO:0000313" key="2">
    <source>
        <dbReference type="Proteomes" id="UP000616151"/>
    </source>
</evidence>
<dbReference type="EMBL" id="JAENHL010000009">
    <property type="protein sequence ID" value="MBK1871567.1"/>
    <property type="molecule type" value="Genomic_DNA"/>
</dbReference>
<evidence type="ECO:0000313" key="1">
    <source>
        <dbReference type="EMBL" id="MBK1871567.1"/>
    </source>
</evidence>
<protein>
    <submittedName>
        <fullName evidence="1">Uncharacterized protein</fullName>
    </submittedName>
</protein>
<gene>
    <name evidence="1" type="ORF">JHL16_34695</name>
</gene>
<dbReference type="Proteomes" id="UP000616151">
    <property type="component" value="Unassembled WGS sequence"/>
</dbReference>